<protein>
    <submittedName>
        <fullName evidence="2">Uncharacterized protein</fullName>
    </submittedName>
</protein>
<reference evidence="2 3" key="1">
    <citation type="submission" date="2017-10" db="EMBL/GenBank/DDBJ databases">
        <title>Genomics of the genus Arcobacter.</title>
        <authorList>
            <person name="Perez-Cataluna A."/>
            <person name="Figueras M.J."/>
        </authorList>
    </citation>
    <scope>NUCLEOTIDE SEQUENCE [LARGE SCALE GENOMIC DNA]</scope>
    <source>
        <strain evidence="2 3">CECT 8993</strain>
    </source>
</reference>
<dbReference type="EMBL" id="PDKJ01000006">
    <property type="protein sequence ID" value="RXJ68317.1"/>
    <property type="molecule type" value="Genomic_DNA"/>
</dbReference>
<proteinExistence type="predicted"/>
<name>A0A4Q0YCZ7_9BACT</name>
<sequence length="130" mass="15245">MSKINPLYLLALIVILFITSFIVLQNKKEQLLIAEHDFNQKYALAKEFNLLKRNYRNKEQKISSIKSLENNATFKKGELHINESNTNISVSFKSEDPNILENFINRILQERFSFKSFSISLNKVTFEVEK</sequence>
<keyword evidence="1" id="KW-0812">Transmembrane</keyword>
<evidence type="ECO:0000313" key="3">
    <source>
        <dbReference type="Proteomes" id="UP000290172"/>
    </source>
</evidence>
<evidence type="ECO:0000256" key="1">
    <source>
        <dbReference type="SAM" id="Phobius"/>
    </source>
</evidence>
<keyword evidence="1" id="KW-1133">Transmembrane helix</keyword>
<keyword evidence="1" id="KW-0472">Membrane</keyword>
<gene>
    <name evidence="2" type="ORF">CRV08_08685</name>
</gene>
<feature type="transmembrane region" description="Helical" evidence="1">
    <location>
        <begin position="6"/>
        <end position="24"/>
    </location>
</feature>
<accession>A0A4Q0YCZ7</accession>
<dbReference type="RefSeq" id="WP_128981150.1">
    <property type="nucleotide sequence ID" value="NZ_PDKJ01000006.1"/>
</dbReference>
<organism evidence="2 3">
    <name type="scientific">Halarcobacter ebronensis</name>
    <dbReference type="NCBI Taxonomy" id="1462615"/>
    <lineage>
        <taxon>Bacteria</taxon>
        <taxon>Pseudomonadati</taxon>
        <taxon>Campylobacterota</taxon>
        <taxon>Epsilonproteobacteria</taxon>
        <taxon>Campylobacterales</taxon>
        <taxon>Arcobacteraceae</taxon>
        <taxon>Halarcobacter</taxon>
    </lineage>
</organism>
<dbReference type="Proteomes" id="UP000290172">
    <property type="component" value="Unassembled WGS sequence"/>
</dbReference>
<dbReference type="AlphaFoldDB" id="A0A4Q0YCZ7"/>
<evidence type="ECO:0000313" key="2">
    <source>
        <dbReference type="EMBL" id="RXJ68317.1"/>
    </source>
</evidence>
<comment type="caution">
    <text evidence="2">The sequence shown here is derived from an EMBL/GenBank/DDBJ whole genome shotgun (WGS) entry which is preliminary data.</text>
</comment>